<evidence type="ECO:0000313" key="2">
    <source>
        <dbReference type="Proteomes" id="UP000242501"/>
    </source>
</evidence>
<dbReference type="Proteomes" id="UP000242501">
    <property type="component" value="Unassembled WGS sequence"/>
</dbReference>
<organism evidence="1 2">
    <name type="scientific">Acinetobacter boissieri</name>
    <dbReference type="NCBI Taxonomy" id="1219383"/>
    <lineage>
        <taxon>Bacteria</taxon>
        <taxon>Pseudomonadati</taxon>
        <taxon>Pseudomonadota</taxon>
        <taxon>Gammaproteobacteria</taxon>
        <taxon>Moraxellales</taxon>
        <taxon>Moraxellaceae</taxon>
        <taxon>Acinetobacter</taxon>
    </lineage>
</organism>
<accession>A0A1G6JSJ3</accession>
<keyword evidence="2" id="KW-1185">Reference proteome</keyword>
<dbReference type="STRING" id="1219383.SAMN05421733_11252"/>
<reference evidence="2" key="1">
    <citation type="submission" date="2016-09" db="EMBL/GenBank/DDBJ databases">
        <authorList>
            <person name="Varghese N."/>
            <person name="Submissions S."/>
        </authorList>
    </citation>
    <scope>NUCLEOTIDE SEQUENCE [LARGE SCALE GENOMIC DNA]</scope>
    <source>
        <strain evidence="2">ANC 4422</strain>
    </source>
</reference>
<proteinExistence type="predicted"/>
<name>A0A1G6JSJ3_9GAMM</name>
<evidence type="ECO:0000313" key="1">
    <source>
        <dbReference type="EMBL" id="SDC21710.1"/>
    </source>
</evidence>
<sequence length="219" mass="25623">MSNQFVSADVFRQYRVEDQYLEIVNHLTSLRKHGDDHDFLQYEDAIIPLLDCNDEDIIEQAVFTLSVYKSVKAKEKLYGVICGEQLYEIMRGEQLYDDYDYDHLIAYTIYFYCSSYANDSQDKALLEQLFSYVINEKLEKYLRVSSVAGMIHIYYGDRMTRDDKLDAMYLGMNRYRSHEDIKDLIPKLKPILEGVKSDAYEKFLLSDLGKSLNADGNLD</sequence>
<dbReference type="RefSeq" id="WP_092749743.1">
    <property type="nucleotide sequence ID" value="NZ_FMYL01000012.1"/>
</dbReference>
<protein>
    <submittedName>
        <fullName evidence="1">Uncharacterized protein</fullName>
    </submittedName>
</protein>
<dbReference type="AlphaFoldDB" id="A0A1G6JSJ3"/>
<dbReference type="EMBL" id="FMYL01000012">
    <property type="protein sequence ID" value="SDC21710.1"/>
    <property type="molecule type" value="Genomic_DNA"/>
</dbReference>
<gene>
    <name evidence="1" type="ORF">SAMN05421733_11252</name>
</gene>
<dbReference type="OrthoDB" id="6714926at2"/>